<dbReference type="SMART" id="SM01046">
    <property type="entry name" value="c-SKI_SMAD_bind"/>
    <property type="match status" value="1"/>
</dbReference>
<dbReference type="Gene3D" id="3.10.260.20">
    <property type="entry name" value="Ski"/>
    <property type="match status" value="1"/>
</dbReference>
<dbReference type="WBParaSite" id="HPLM_0000786201-mRNA-1">
    <property type="protein sequence ID" value="HPLM_0000786201-mRNA-1"/>
    <property type="gene ID" value="HPLM_0000786201"/>
</dbReference>
<dbReference type="STRING" id="6290.A0A0N4WBM9"/>
<keyword evidence="4" id="KW-1185">Reference proteome</keyword>
<sequence>MAAATQDATLTADPLLYRLPEFPSAIPITPGPAMSPRESEGIAAWVTISGVPFPAMVLGGEPRVPIHLLLSRVLFTQGVSEIQAMMDDLNIHKSIATNEQAESLRKMDAEVSGTQDMSNLNLVTRSDAERICGIVRIESTPSTIEEPIADESDRLSVQHAMFGTVKGWAYPSRKGGRSVRCQECGFFFTPQDFVAHSHSEKKESQRTVHWGFDPSNWRLMLELAKPSSECSISKERWKEFIDEPTIQSCGISENCDGFLVNKAKRSLIDQSLEVPPKILRINNDHANIEKPLPIFSDPSTSSKLYLSNNFDRFLDPKSTDPLALIEEVIRKETAFKVKCLSAINGPNPTGGQLISLEDQPNAVVPHPSTFKSVGEAVKDIQTNCERLGKFPIEFCFLLNRNFSYDKALESVLKRMSTNVSPTITDALSEIRLSLMKGNLAEYERLRLAYEFLFTLYRQLCDPFGYSNDPLMQASVAKMRADHIAMGISADLNDSSRTQALADLSQQQAKLASLDQFGSVPKMPVPLPSFPTAPVSADSQLLQHLFAQQLMQLMAAPQLTQ</sequence>
<dbReference type="Pfam" id="PF02437">
    <property type="entry name" value="Ski_Sno_DHD"/>
    <property type="match status" value="1"/>
</dbReference>
<dbReference type="GO" id="GO:0005667">
    <property type="term" value="C:transcription regulator complex"/>
    <property type="evidence" value="ECO:0007669"/>
    <property type="project" value="TreeGrafter"/>
</dbReference>
<dbReference type="SUPFAM" id="SSF46955">
    <property type="entry name" value="Putative DNA-binding domain"/>
    <property type="match status" value="1"/>
</dbReference>
<dbReference type="GO" id="GO:0046332">
    <property type="term" value="F:SMAD binding"/>
    <property type="evidence" value="ECO:0007669"/>
    <property type="project" value="InterPro"/>
</dbReference>
<dbReference type="Pfam" id="PF08782">
    <property type="entry name" value="c-SKI_SMAD_bind"/>
    <property type="match status" value="1"/>
</dbReference>
<dbReference type="GO" id="GO:0000122">
    <property type="term" value="P:negative regulation of transcription by RNA polymerase II"/>
    <property type="evidence" value="ECO:0007669"/>
    <property type="project" value="TreeGrafter"/>
</dbReference>
<dbReference type="GO" id="GO:0000981">
    <property type="term" value="F:DNA-binding transcription factor activity, RNA polymerase II-specific"/>
    <property type="evidence" value="ECO:0007669"/>
    <property type="project" value="TreeGrafter"/>
</dbReference>
<dbReference type="AlphaFoldDB" id="A0A0N4WBM9"/>
<dbReference type="GO" id="GO:0030514">
    <property type="term" value="P:negative regulation of BMP signaling pathway"/>
    <property type="evidence" value="ECO:0007669"/>
    <property type="project" value="TreeGrafter"/>
</dbReference>
<evidence type="ECO:0000259" key="2">
    <source>
        <dbReference type="SMART" id="SM01046"/>
    </source>
</evidence>
<accession>A0A0N4WBM9</accession>
<dbReference type="InterPro" id="IPR037000">
    <property type="entry name" value="Ski_DNA-bd_sf"/>
</dbReference>
<name>A0A0N4WBM9_HAEPC</name>
<evidence type="ECO:0000313" key="5">
    <source>
        <dbReference type="WBParaSite" id="HPLM_0000786201-mRNA-1"/>
    </source>
</evidence>
<dbReference type="Proteomes" id="UP000268014">
    <property type="component" value="Unassembled WGS sequence"/>
</dbReference>
<dbReference type="OrthoDB" id="3938623at2759"/>
<organism evidence="5">
    <name type="scientific">Haemonchus placei</name>
    <name type="common">Barber's pole worm</name>
    <dbReference type="NCBI Taxonomy" id="6290"/>
    <lineage>
        <taxon>Eukaryota</taxon>
        <taxon>Metazoa</taxon>
        <taxon>Ecdysozoa</taxon>
        <taxon>Nematoda</taxon>
        <taxon>Chromadorea</taxon>
        <taxon>Rhabditida</taxon>
        <taxon>Rhabditina</taxon>
        <taxon>Rhabditomorpha</taxon>
        <taxon>Strongyloidea</taxon>
        <taxon>Trichostrongylidae</taxon>
        <taxon>Haemonchus</taxon>
    </lineage>
</organism>
<gene>
    <name evidence="3" type="ORF">HPLM_LOCUS7854</name>
</gene>
<protein>
    <submittedName>
        <fullName evidence="5">C-SKI_SMAD_bind domain-containing protein</fullName>
    </submittedName>
</protein>
<proteinExistence type="inferred from homology"/>
<dbReference type="InterPro" id="IPR009061">
    <property type="entry name" value="DNA-bd_dom_put_sf"/>
</dbReference>
<dbReference type="InterPro" id="IPR010919">
    <property type="entry name" value="SAND-like_dom_sf"/>
</dbReference>
<dbReference type="InterPro" id="IPR023216">
    <property type="entry name" value="Tscrpt_reg_SKI_SnoN"/>
</dbReference>
<feature type="domain" description="c-SKI SMAD4-binding" evidence="2">
    <location>
        <begin position="155"/>
        <end position="242"/>
    </location>
</feature>
<dbReference type="Gene3D" id="3.10.390.10">
    <property type="entry name" value="SAND domain-like"/>
    <property type="match status" value="1"/>
</dbReference>
<dbReference type="SUPFAM" id="SSF63763">
    <property type="entry name" value="SAND domain-like"/>
    <property type="match status" value="1"/>
</dbReference>
<dbReference type="GO" id="GO:0005634">
    <property type="term" value="C:nucleus"/>
    <property type="evidence" value="ECO:0007669"/>
    <property type="project" value="TreeGrafter"/>
</dbReference>
<evidence type="ECO:0000313" key="4">
    <source>
        <dbReference type="Proteomes" id="UP000268014"/>
    </source>
</evidence>
<comment type="similarity">
    <text evidence="1">Belongs to the SKI family.</text>
</comment>
<reference evidence="3 4" key="2">
    <citation type="submission" date="2018-11" db="EMBL/GenBank/DDBJ databases">
        <authorList>
            <consortium name="Pathogen Informatics"/>
        </authorList>
    </citation>
    <scope>NUCLEOTIDE SEQUENCE [LARGE SCALE GENOMIC DNA]</scope>
    <source>
        <strain evidence="3 4">MHpl1</strain>
    </source>
</reference>
<dbReference type="OMA" id="GISENCD"/>
<dbReference type="InterPro" id="IPR014890">
    <property type="entry name" value="c-SKI_SMAD4-bd_dom"/>
</dbReference>
<evidence type="ECO:0000256" key="1">
    <source>
        <dbReference type="ARBA" id="ARBA00009513"/>
    </source>
</evidence>
<dbReference type="GO" id="GO:0005737">
    <property type="term" value="C:cytoplasm"/>
    <property type="evidence" value="ECO:0007669"/>
    <property type="project" value="TreeGrafter"/>
</dbReference>
<dbReference type="PANTHER" id="PTHR10005:SF26">
    <property type="entry name" value="CORL"/>
    <property type="match status" value="1"/>
</dbReference>
<evidence type="ECO:0000313" key="3">
    <source>
        <dbReference type="EMBL" id="VDO33172.1"/>
    </source>
</evidence>
<reference evidence="5" key="1">
    <citation type="submission" date="2017-02" db="UniProtKB">
        <authorList>
            <consortium name="WormBaseParasite"/>
        </authorList>
    </citation>
    <scope>IDENTIFICATION</scope>
</reference>
<dbReference type="EMBL" id="UZAF01016739">
    <property type="protein sequence ID" value="VDO33172.1"/>
    <property type="molecule type" value="Genomic_DNA"/>
</dbReference>
<dbReference type="PANTHER" id="PTHR10005">
    <property type="entry name" value="SKI ONCOGENE-RELATED"/>
    <property type="match status" value="1"/>
</dbReference>
<dbReference type="InterPro" id="IPR003380">
    <property type="entry name" value="SKI/SNO/DAC"/>
</dbReference>
<dbReference type="GO" id="GO:0000978">
    <property type="term" value="F:RNA polymerase II cis-regulatory region sequence-specific DNA binding"/>
    <property type="evidence" value="ECO:0007669"/>
    <property type="project" value="TreeGrafter"/>
</dbReference>